<dbReference type="Proteomes" id="UP000199283">
    <property type="component" value="Unassembled WGS sequence"/>
</dbReference>
<dbReference type="InterPro" id="IPR011051">
    <property type="entry name" value="RmlC_Cupin_sf"/>
</dbReference>
<feature type="domain" description="Cupin type-2" evidence="1">
    <location>
        <begin position="32"/>
        <end position="87"/>
    </location>
</feature>
<organism evidence="2 3">
    <name type="scientific">Jannaschia helgolandensis</name>
    <dbReference type="NCBI Taxonomy" id="188906"/>
    <lineage>
        <taxon>Bacteria</taxon>
        <taxon>Pseudomonadati</taxon>
        <taxon>Pseudomonadota</taxon>
        <taxon>Alphaproteobacteria</taxon>
        <taxon>Rhodobacterales</taxon>
        <taxon>Roseobacteraceae</taxon>
        <taxon>Jannaschia</taxon>
    </lineage>
</organism>
<name>A0A1H7I034_9RHOB</name>
<keyword evidence="3" id="KW-1185">Reference proteome</keyword>
<evidence type="ECO:0000259" key="1">
    <source>
        <dbReference type="Pfam" id="PF07883"/>
    </source>
</evidence>
<dbReference type="OrthoDB" id="9811153at2"/>
<reference evidence="2 3" key="1">
    <citation type="submission" date="2016-10" db="EMBL/GenBank/DDBJ databases">
        <authorList>
            <person name="de Groot N.N."/>
        </authorList>
    </citation>
    <scope>NUCLEOTIDE SEQUENCE [LARGE SCALE GENOMIC DNA]</scope>
    <source>
        <strain evidence="2 3">DSM 14858</strain>
    </source>
</reference>
<dbReference type="CDD" id="cd02238">
    <property type="entry name" value="cupin_KdgF"/>
    <property type="match status" value="1"/>
</dbReference>
<sequence length="105" mass="11491">MTESKIGQWVVIGEGARRKVLSDAPDLMIVEFAFDKGAVGAMHNHPHIQGTYVASGRFAFTMDDETFEIGPGDSMVIPKMVMHGCTALESGSLIDSFTPRRDDFL</sequence>
<dbReference type="PANTHER" id="PTHR40112:SF1">
    <property type="entry name" value="H2HPP ISOMERASE"/>
    <property type="match status" value="1"/>
</dbReference>
<dbReference type="InterPro" id="IPR013096">
    <property type="entry name" value="Cupin_2"/>
</dbReference>
<dbReference type="STRING" id="188906.SAMN04488526_0882"/>
<dbReference type="Pfam" id="PF07883">
    <property type="entry name" value="Cupin_2"/>
    <property type="match status" value="1"/>
</dbReference>
<evidence type="ECO:0000313" key="2">
    <source>
        <dbReference type="EMBL" id="SEK55849.1"/>
    </source>
</evidence>
<dbReference type="EMBL" id="FNZQ01000001">
    <property type="protein sequence ID" value="SEK55849.1"/>
    <property type="molecule type" value="Genomic_DNA"/>
</dbReference>
<dbReference type="PANTHER" id="PTHR40112">
    <property type="entry name" value="H2HPP ISOMERASE"/>
    <property type="match status" value="1"/>
</dbReference>
<gene>
    <name evidence="2" type="ORF">SAMN04488526_0882</name>
</gene>
<dbReference type="Gene3D" id="2.60.120.10">
    <property type="entry name" value="Jelly Rolls"/>
    <property type="match status" value="1"/>
</dbReference>
<dbReference type="AlphaFoldDB" id="A0A1H7I034"/>
<dbReference type="RefSeq" id="WP_092760083.1">
    <property type="nucleotide sequence ID" value="NZ_FNZQ01000001.1"/>
</dbReference>
<accession>A0A1H7I034</accession>
<dbReference type="PIRSF" id="PIRSF029883">
    <property type="entry name" value="KdgF"/>
    <property type="match status" value="1"/>
</dbReference>
<protein>
    <submittedName>
        <fullName evidence="2">Cupin domain-containing protein</fullName>
    </submittedName>
</protein>
<dbReference type="InterPro" id="IPR052535">
    <property type="entry name" value="Bacilysin_H2HPP_isomerase"/>
</dbReference>
<dbReference type="SUPFAM" id="SSF51182">
    <property type="entry name" value="RmlC-like cupins"/>
    <property type="match status" value="1"/>
</dbReference>
<dbReference type="InterPro" id="IPR025499">
    <property type="entry name" value="KdgF"/>
</dbReference>
<dbReference type="InterPro" id="IPR014710">
    <property type="entry name" value="RmlC-like_jellyroll"/>
</dbReference>
<proteinExistence type="predicted"/>
<evidence type="ECO:0000313" key="3">
    <source>
        <dbReference type="Proteomes" id="UP000199283"/>
    </source>
</evidence>